<dbReference type="Proteomes" id="UP000177913">
    <property type="component" value="Unassembled WGS sequence"/>
</dbReference>
<dbReference type="SMART" id="SM00849">
    <property type="entry name" value="Lactamase_B"/>
    <property type="match status" value="1"/>
</dbReference>
<evidence type="ECO:0000256" key="1">
    <source>
        <dbReference type="ARBA" id="ARBA00001947"/>
    </source>
</evidence>
<dbReference type="GO" id="GO:0046872">
    <property type="term" value="F:metal ion binding"/>
    <property type="evidence" value="ECO:0007669"/>
    <property type="project" value="UniProtKB-KW"/>
</dbReference>
<dbReference type="GO" id="GO:0016787">
    <property type="term" value="F:hydrolase activity"/>
    <property type="evidence" value="ECO:0007669"/>
    <property type="project" value="UniProtKB-KW"/>
</dbReference>
<proteinExistence type="predicted"/>
<accession>A0A1F7H447</accession>
<dbReference type="PANTHER" id="PTHR46233">
    <property type="entry name" value="HYDROXYACYLGLUTATHIONE HYDROLASE GLOC"/>
    <property type="match status" value="1"/>
</dbReference>
<evidence type="ECO:0000313" key="6">
    <source>
        <dbReference type="EMBL" id="OGK25868.1"/>
    </source>
</evidence>
<protein>
    <recommendedName>
        <fullName evidence="5">Metallo-beta-lactamase domain-containing protein</fullName>
    </recommendedName>
</protein>
<evidence type="ECO:0000259" key="5">
    <source>
        <dbReference type="SMART" id="SM00849"/>
    </source>
</evidence>
<evidence type="ECO:0000256" key="2">
    <source>
        <dbReference type="ARBA" id="ARBA00022723"/>
    </source>
</evidence>
<reference evidence="6 7" key="1">
    <citation type="journal article" date="2016" name="Nat. Commun.">
        <title>Thousands of microbial genomes shed light on interconnected biogeochemical processes in an aquifer system.</title>
        <authorList>
            <person name="Anantharaman K."/>
            <person name="Brown C.T."/>
            <person name="Hug L.A."/>
            <person name="Sharon I."/>
            <person name="Castelle C.J."/>
            <person name="Probst A.J."/>
            <person name="Thomas B.C."/>
            <person name="Singh A."/>
            <person name="Wilkins M.J."/>
            <person name="Karaoz U."/>
            <person name="Brodie E.L."/>
            <person name="Williams K.H."/>
            <person name="Hubbard S.S."/>
            <person name="Banfield J.F."/>
        </authorList>
    </citation>
    <scope>NUCLEOTIDE SEQUENCE [LARGE SCALE GENOMIC DNA]</scope>
</reference>
<feature type="domain" description="Metallo-beta-lactamase" evidence="5">
    <location>
        <begin position="12"/>
        <end position="196"/>
    </location>
</feature>
<evidence type="ECO:0000256" key="3">
    <source>
        <dbReference type="ARBA" id="ARBA00022801"/>
    </source>
</evidence>
<comment type="cofactor">
    <cofactor evidence="1">
        <name>Zn(2+)</name>
        <dbReference type="ChEBI" id="CHEBI:29105"/>
    </cofactor>
</comment>
<dbReference type="InterPro" id="IPR051453">
    <property type="entry name" value="MBL_Glyoxalase_II"/>
</dbReference>
<dbReference type="AlphaFoldDB" id="A0A1F7H447"/>
<keyword evidence="4" id="KW-0862">Zinc</keyword>
<evidence type="ECO:0000313" key="7">
    <source>
        <dbReference type="Proteomes" id="UP000177913"/>
    </source>
</evidence>
<dbReference type="PANTHER" id="PTHR46233:SF3">
    <property type="entry name" value="HYDROXYACYLGLUTATHIONE HYDROLASE GLOC"/>
    <property type="match status" value="1"/>
</dbReference>
<evidence type="ECO:0000256" key="4">
    <source>
        <dbReference type="ARBA" id="ARBA00022833"/>
    </source>
</evidence>
<dbReference type="InterPro" id="IPR036866">
    <property type="entry name" value="RibonucZ/Hydroxyglut_hydro"/>
</dbReference>
<name>A0A1F7H447_9BACT</name>
<keyword evidence="3" id="KW-0378">Hydrolase</keyword>
<comment type="caution">
    <text evidence="6">The sequence shown here is derived from an EMBL/GenBank/DDBJ whole genome shotgun (WGS) entry which is preliminary data.</text>
</comment>
<dbReference type="InterPro" id="IPR001279">
    <property type="entry name" value="Metallo-B-lactamas"/>
</dbReference>
<gene>
    <name evidence="6" type="ORF">A3C25_03990</name>
</gene>
<dbReference type="Gene3D" id="3.60.15.10">
    <property type="entry name" value="Ribonuclease Z/Hydroxyacylglutathione hydrolase-like"/>
    <property type="match status" value="1"/>
</dbReference>
<keyword evidence="2" id="KW-0479">Metal-binding</keyword>
<dbReference type="CDD" id="cd06262">
    <property type="entry name" value="metallo-hydrolase-like_MBL-fold"/>
    <property type="match status" value="1"/>
</dbReference>
<organism evidence="6 7">
    <name type="scientific">Candidatus Roizmanbacteria bacterium RIFCSPHIGHO2_02_FULL_38_11</name>
    <dbReference type="NCBI Taxonomy" id="1802039"/>
    <lineage>
        <taxon>Bacteria</taxon>
        <taxon>Candidatus Roizmaniibacteriota</taxon>
    </lineage>
</organism>
<dbReference type="SUPFAM" id="SSF56281">
    <property type="entry name" value="Metallo-hydrolase/oxidoreductase"/>
    <property type="match status" value="1"/>
</dbReference>
<dbReference type="Pfam" id="PF00753">
    <property type="entry name" value="Lactamase_B"/>
    <property type="match status" value="1"/>
</dbReference>
<dbReference type="EMBL" id="MFZO01000001">
    <property type="protein sequence ID" value="OGK25868.1"/>
    <property type="molecule type" value="Genomic_DNA"/>
</dbReference>
<sequence>MKILCFSLGQLQANCYFLIKNGECLIIDPADEASFILEELQRRQLKLIGMLATHGHFDHIIAAGEIQLSIKTPLFISSEDRFLIDRLEETAEYFLGFTPNIIKPTPINLPTGEAGQLIGVKCKIANFEFEKIPSPGHTPGSCCYSFKKEGVIFTGDTLFKQGIGRYDFSYSNRNELKKSLEKLLKIPKDTIVYPGHGEETIIGNEKEFALTLF</sequence>